<name>A0ABP5B082_9ACTN</name>
<evidence type="ECO:0000313" key="4">
    <source>
        <dbReference type="Proteomes" id="UP001501612"/>
    </source>
</evidence>
<comment type="caution">
    <text evidence="3">The sequence shown here is derived from an EMBL/GenBank/DDBJ whole genome shotgun (WGS) entry which is preliminary data.</text>
</comment>
<dbReference type="SUPFAM" id="SSF51338">
    <property type="entry name" value="Composite domain of metallo-dependent hydrolases"/>
    <property type="match status" value="1"/>
</dbReference>
<dbReference type="NCBIfam" id="TIGR02022">
    <property type="entry name" value="hutF"/>
    <property type="match status" value="1"/>
</dbReference>
<dbReference type="Gene3D" id="2.30.40.10">
    <property type="entry name" value="Urease, subunit C, domain 1"/>
    <property type="match status" value="1"/>
</dbReference>
<protein>
    <submittedName>
        <fullName evidence="3">Formimidoylglutamate deiminase</fullName>
    </submittedName>
</protein>
<evidence type="ECO:0000313" key="3">
    <source>
        <dbReference type="EMBL" id="GAA1923524.1"/>
    </source>
</evidence>
<accession>A0ABP5B082</accession>
<dbReference type="Proteomes" id="UP001501612">
    <property type="component" value="Unassembled WGS sequence"/>
</dbReference>
<organism evidence="3 4">
    <name type="scientific">Nocardioides lentus</name>
    <dbReference type="NCBI Taxonomy" id="338077"/>
    <lineage>
        <taxon>Bacteria</taxon>
        <taxon>Bacillati</taxon>
        <taxon>Actinomycetota</taxon>
        <taxon>Actinomycetes</taxon>
        <taxon>Propionibacteriales</taxon>
        <taxon>Nocardioidaceae</taxon>
        <taxon>Nocardioides</taxon>
    </lineage>
</organism>
<dbReference type="RefSeq" id="WP_344007961.1">
    <property type="nucleotide sequence ID" value="NZ_BAAAMY010000005.1"/>
</dbReference>
<keyword evidence="4" id="KW-1185">Reference proteome</keyword>
<dbReference type="InterPro" id="IPR010252">
    <property type="entry name" value="HutF"/>
</dbReference>
<dbReference type="Pfam" id="PF01979">
    <property type="entry name" value="Amidohydro_1"/>
    <property type="match status" value="1"/>
</dbReference>
<dbReference type="InterPro" id="IPR006680">
    <property type="entry name" value="Amidohydro-rel"/>
</dbReference>
<dbReference type="InterPro" id="IPR032466">
    <property type="entry name" value="Metal_Hydrolase"/>
</dbReference>
<dbReference type="PANTHER" id="PTHR43794:SF11">
    <property type="entry name" value="AMIDOHYDROLASE-RELATED DOMAIN-CONTAINING PROTEIN"/>
    <property type="match status" value="1"/>
</dbReference>
<keyword evidence="1" id="KW-0378">Hydrolase</keyword>
<sequence length="453" mass="47907">MRHFLQRAVLPDGPRDDVLVVVEDGRFVEVVPGAARPRRALEVPGLTVPGLANAHSHAFHRALRGHTQARSSAEPGSFWTWREQMYDVAERLTPSTYLALARATYREMAAAGVTAVGEFHYLHHRGDGTPYDGAEGGPNAMGRALVRAAAEAGVRLTLLDACYLAGGFDEPPAGVQVRYDDGSAAAWRRRVEALDAELAGRDGVLLGAAVHSVRAVPAPQMATVADWAREHARPLHLHLSEQPAENEACLAATGLTPTGLAEREGLLGERSTVVHATHLTDADVATLGATRTRACFCPTTERDLGDGVGPSVALRDAGAVLTLGSDSHAVIDPFEEMRAVELDERLVTVRRGHWAAADLLRAAAYDGQASLGWADAGRIEVGARADLVTLDDASVRTAGTGADVATAVWAASAEDVVRTVVDGRVVARRADRPAVGRELAAAIAAVRPPGARR</sequence>
<dbReference type="SUPFAM" id="SSF51556">
    <property type="entry name" value="Metallo-dependent hydrolases"/>
    <property type="match status" value="1"/>
</dbReference>
<proteinExistence type="predicted"/>
<dbReference type="NCBIfam" id="NF006681">
    <property type="entry name" value="PRK09229.1-2"/>
    <property type="match status" value="1"/>
</dbReference>
<dbReference type="Gene3D" id="3.20.20.140">
    <property type="entry name" value="Metal-dependent hydrolases"/>
    <property type="match status" value="1"/>
</dbReference>
<feature type="domain" description="Amidohydrolase-related" evidence="2">
    <location>
        <begin position="48"/>
        <end position="426"/>
    </location>
</feature>
<dbReference type="InterPro" id="IPR011059">
    <property type="entry name" value="Metal-dep_hydrolase_composite"/>
</dbReference>
<reference evidence="4" key="1">
    <citation type="journal article" date="2019" name="Int. J. Syst. Evol. Microbiol.">
        <title>The Global Catalogue of Microorganisms (GCM) 10K type strain sequencing project: providing services to taxonomists for standard genome sequencing and annotation.</title>
        <authorList>
            <consortium name="The Broad Institute Genomics Platform"/>
            <consortium name="The Broad Institute Genome Sequencing Center for Infectious Disease"/>
            <person name="Wu L."/>
            <person name="Ma J."/>
        </authorList>
    </citation>
    <scope>NUCLEOTIDE SEQUENCE [LARGE SCALE GENOMIC DNA]</scope>
    <source>
        <strain evidence="4">JCM 14046</strain>
    </source>
</reference>
<evidence type="ECO:0000259" key="2">
    <source>
        <dbReference type="Pfam" id="PF01979"/>
    </source>
</evidence>
<gene>
    <name evidence="3" type="ORF">GCM10009737_26480</name>
</gene>
<dbReference type="InterPro" id="IPR050287">
    <property type="entry name" value="MTA/SAH_deaminase"/>
</dbReference>
<evidence type="ECO:0000256" key="1">
    <source>
        <dbReference type="ARBA" id="ARBA00022801"/>
    </source>
</evidence>
<dbReference type="PANTHER" id="PTHR43794">
    <property type="entry name" value="AMINOHYDROLASE SSNA-RELATED"/>
    <property type="match status" value="1"/>
</dbReference>
<dbReference type="EMBL" id="BAAAMY010000005">
    <property type="protein sequence ID" value="GAA1923524.1"/>
    <property type="molecule type" value="Genomic_DNA"/>
</dbReference>